<sequence>MRDHPVIEETERTGYPNMVDQLEHAGTDYFGTEILSGDDYVEIDGELILKANLERFLVEEYQAKFSTAI</sequence>
<evidence type="ECO:0000313" key="1">
    <source>
        <dbReference type="EMBL" id="KMY49206.1"/>
    </source>
</evidence>
<evidence type="ECO:0008006" key="3">
    <source>
        <dbReference type="Google" id="ProtNLM"/>
    </source>
</evidence>
<comment type="caution">
    <text evidence="1">The sequence shown here is derived from an EMBL/GenBank/DDBJ whole genome shotgun (WGS) entry which is preliminary data.</text>
</comment>
<dbReference type="InterPro" id="IPR023118">
    <property type="entry name" value="YqaI_dom_sf"/>
</dbReference>
<dbReference type="SUPFAM" id="SSF160713">
    <property type="entry name" value="YqaI-like"/>
    <property type="match status" value="1"/>
</dbReference>
<dbReference type="Proteomes" id="UP000037146">
    <property type="component" value="Unassembled WGS sequence"/>
</dbReference>
<accession>A0A0K9GRI0</accession>
<dbReference type="STRING" id="1679170.AC625_06450"/>
<dbReference type="AlphaFoldDB" id="A0A0K9GRI0"/>
<dbReference type="Pfam" id="PF09466">
    <property type="entry name" value="Yqai"/>
    <property type="match status" value="1"/>
</dbReference>
<organism evidence="1 2">
    <name type="scientific">Peribacillus loiseleuriae</name>
    <dbReference type="NCBI Taxonomy" id="1679170"/>
    <lineage>
        <taxon>Bacteria</taxon>
        <taxon>Bacillati</taxon>
        <taxon>Bacillota</taxon>
        <taxon>Bacilli</taxon>
        <taxon>Bacillales</taxon>
        <taxon>Bacillaceae</taxon>
        <taxon>Peribacillus</taxon>
    </lineage>
</organism>
<dbReference type="InterPro" id="IPR018474">
    <property type="entry name" value="Uncharacterised_Yqai"/>
</dbReference>
<dbReference type="PATRIC" id="fig|1679170.3.peg.1385"/>
<keyword evidence="2" id="KW-1185">Reference proteome</keyword>
<protein>
    <recommendedName>
        <fullName evidence="3">YqaI-like protein</fullName>
    </recommendedName>
</protein>
<name>A0A0K9GRI0_9BACI</name>
<proteinExistence type="predicted"/>
<evidence type="ECO:0000313" key="2">
    <source>
        <dbReference type="Proteomes" id="UP000037146"/>
    </source>
</evidence>
<gene>
    <name evidence="1" type="ORF">AC625_06450</name>
</gene>
<dbReference type="RefSeq" id="WP_049680538.1">
    <property type="nucleotide sequence ID" value="NZ_LFZW01000001.1"/>
</dbReference>
<dbReference type="EMBL" id="LFZW01000001">
    <property type="protein sequence ID" value="KMY49206.1"/>
    <property type="molecule type" value="Genomic_DNA"/>
</dbReference>
<dbReference type="Gene3D" id="3.30.40.30">
    <property type="entry name" value="YqaI domain"/>
    <property type="match status" value="1"/>
</dbReference>
<reference evidence="2" key="1">
    <citation type="submission" date="2015-07" db="EMBL/GenBank/DDBJ databases">
        <title>Genome sequencing project for genomic taxonomy and phylogenomics of Bacillus-like bacteria.</title>
        <authorList>
            <person name="Liu B."/>
            <person name="Wang J."/>
            <person name="Zhu Y."/>
            <person name="Liu G."/>
            <person name="Chen Q."/>
            <person name="Chen Z."/>
            <person name="Lan J."/>
            <person name="Che J."/>
            <person name="Ge C."/>
            <person name="Shi H."/>
            <person name="Pan Z."/>
            <person name="Liu X."/>
        </authorList>
    </citation>
    <scope>NUCLEOTIDE SEQUENCE [LARGE SCALE GENOMIC DNA]</scope>
    <source>
        <strain evidence="2">FJAT-27997</strain>
    </source>
</reference>